<dbReference type="AlphaFoldDB" id="A0A2T0S0E1"/>
<proteinExistence type="predicted"/>
<evidence type="ECO:0000313" key="2">
    <source>
        <dbReference type="EMBL" id="PRY26898.1"/>
    </source>
</evidence>
<gene>
    <name evidence="2" type="ORF">CLV78_1011002</name>
</gene>
<organism evidence="2 3">
    <name type="scientific">Aliiruegeria haliotis</name>
    <dbReference type="NCBI Taxonomy" id="1280846"/>
    <lineage>
        <taxon>Bacteria</taxon>
        <taxon>Pseudomonadati</taxon>
        <taxon>Pseudomonadota</taxon>
        <taxon>Alphaproteobacteria</taxon>
        <taxon>Rhodobacterales</taxon>
        <taxon>Roseobacteraceae</taxon>
        <taxon>Aliiruegeria</taxon>
    </lineage>
</organism>
<reference evidence="2 3" key="1">
    <citation type="submission" date="2018-03" db="EMBL/GenBank/DDBJ databases">
        <title>Genomic Encyclopedia of Archaeal and Bacterial Type Strains, Phase II (KMG-II): from individual species to whole genera.</title>
        <authorList>
            <person name="Goeker M."/>
        </authorList>
    </citation>
    <scope>NUCLEOTIDE SEQUENCE [LARGE SCALE GENOMIC DNA]</scope>
    <source>
        <strain evidence="2 3">DSM 29328</strain>
    </source>
</reference>
<accession>A0A2T0S0E1</accession>
<name>A0A2T0S0E1_9RHOB</name>
<evidence type="ECO:0000256" key="1">
    <source>
        <dbReference type="SAM" id="MobiDB-lite"/>
    </source>
</evidence>
<protein>
    <submittedName>
        <fullName evidence="2">Uncharacterized protein</fullName>
    </submittedName>
</protein>
<evidence type="ECO:0000313" key="3">
    <source>
        <dbReference type="Proteomes" id="UP000239480"/>
    </source>
</evidence>
<keyword evidence="3" id="KW-1185">Reference proteome</keyword>
<feature type="region of interest" description="Disordered" evidence="1">
    <location>
        <begin position="58"/>
        <end position="91"/>
    </location>
</feature>
<dbReference type="EMBL" id="PVTD01000001">
    <property type="protein sequence ID" value="PRY26898.1"/>
    <property type="molecule type" value="Genomic_DNA"/>
</dbReference>
<dbReference type="Proteomes" id="UP000239480">
    <property type="component" value="Unassembled WGS sequence"/>
</dbReference>
<comment type="caution">
    <text evidence="2">The sequence shown here is derived from an EMBL/GenBank/DDBJ whole genome shotgun (WGS) entry which is preliminary data.</text>
</comment>
<sequence length="91" mass="10220">MSVTGRGTTTGIAKVYRQQCPFWPSPGTQALPHARTSETASRHVLRFGHELVSLPLWNSANPSADLPRNHAPRFDWHSPCQPPDPHCRQNR</sequence>